<dbReference type="InterPro" id="IPR036291">
    <property type="entry name" value="NAD(P)-bd_dom_sf"/>
</dbReference>
<evidence type="ECO:0000256" key="5">
    <source>
        <dbReference type="ARBA" id="ARBA00023002"/>
    </source>
</evidence>
<comment type="cofactor">
    <cofactor evidence="1">
        <name>Zn(2+)</name>
        <dbReference type="ChEBI" id="CHEBI:29105"/>
    </cofactor>
</comment>
<dbReference type="Proteomes" id="UP001642405">
    <property type="component" value="Unassembled WGS sequence"/>
</dbReference>
<protein>
    <recommendedName>
        <fullName evidence="6">Alcohol dehydrogenase-like C-terminal domain-containing protein</fullName>
    </recommendedName>
</protein>
<evidence type="ECO:0000256" key="3">
    <source>
        <dbReference type="ARBA" id="ARBA00022723"/>
    </source>
</evidence>
<dbReference type="Gene3D" id="3.40.50.720">
    <property type="entry name" value="NAD(P)-binding Rossmann-like Domain"/>
    <property type="match status" value="1"/>
</dbReference>
<dbReference type="EMBL" id="CAWUHB010000019">
    <property type="protein sequence ID" value="CAK7220255.1"/>
    <property type="molecule type" value="Genomic_DNA"/>
</dbReference>
<dbReference type="Pfam" id="PF00107">
    <property type="entry name" value="ADH_zinc_N"/>
    <property type="match status" value="1"/>
</dbReference>
<gene>
    <name evidence="7" type="ORF">SCUCBS95973_004097</name>
</gene>
<dbReference type="SUPFAM" id="SSF50129">
    <property type="entry name" value="GroES-like"/>
    <property type="match status" value="1"/>
</dbReference>
<evidence type="ECO:0000313" key="7">
    <source>
        <dbReference type="EMBL" id="CAK7220255.1"/>
    </source>
</evidence>
<keyword evidence="3" id="KW-0479">Metal-binding</keyword>
<evidence type="ECO:0000256" key="2">
    <source>
        <dbReference type="ARBA" id="ARBA00008072"/>
    </source>
</evidence>
<comment type="caution">
    <text evidence="7">The sequence shown here is derived from an EMBL/GenBank/DDBJ whole genome shotgun (WGS) entry which is preliminary data.</text>
</comment>
<comment type="similarity">
    <text evidence="2">Belongs to the zinc-containing alcohol dehydrogenase family.</text>
</comment>
<organism evidence="7 8">
    <name type="scientific">Sporothrix curviconia</name>
    <dbReference type="NCBI Taxonomy" id="1260050"/>
    <lineage>
        <taxon>Eukaryota</taxon>
        <taxon>Fungi</taxon>
        <taxon>Dikarya</taxon>
        <taxon>Ascomycota</taxon>
        <taxon>Pezizomycotina</taxon>
        <taxon>Sordariomycetes</taxon>
        <taxon>Sordariomycetidae</taxon>
        <taxon>Ophiostomatales</taxon>
        <taxon>Ophiostomataceae</taxon>
        <taxon>Sporothrix</taxon>
    </lineage>
</organism>
<reference evidence="7 8" key="1">
    <citation type="submission" date="2024-01" db="EMBL/GenBank/DDBJ databases">
        <authorList>
            <person name="Allen C."/>
            <person name="Tagirdzhanova G."/>
        </authorList>
    </citation>
    <scope>NUCLEOTIDE SEQUENCE [LARGE SCALE GENOMIC DNA]</scope>
</reference>
<evidence type="ECO:0000259" key="6">
    <source>
        <dbReference type="Pfam" id="PF00107"/>
    </source>
</evidence>
<evidence type="ECO:0000313" key="8">
    <source>
        <dbReference type="Proteomes" id="UP001642405"/>
    </source>
</evidence>
<dbReference type="Gene3D" id="3.90.180.10">
    <property type="entry name" value="Medium-chain alcohol dehydrogenases, catalytic domain"/>
    <property type="match status" value="2"/>
</dbReference>
<keyword evidence="8" id="KW-1185">Reference proteome</keyword>
<dbReference type="SUPFAM" id="SSF51735">
    <property type="entry name" value="NAD(P)-binding Rossmann-fold domains"/>
    <property type="match status" value="1"/>
</dbReference>
<feature type="domain" description="Alcohol dehydrogenase-like C-terminal" evidence="6">
    <location>
        <begin position="162"/>
        <end position="287"/>
    </location>
</feature>
<dbReference type="PANTHER" id="PTHR43350">
    <property type="entry name" value="NAD-DEPENDENT ALCOHOL DEHYDROGENASE"/>
    <property type="match status" value="1"/>
</dbReference>
<dbReference type="InterPro" id="IPR013149">
    <property type="entry name" value="ADH-like_C"/>
</dbReference>
<sequence length="338" mass="35413">MMASSQSLQTKAFVVDHVGGPFTLKNVILDGIRGDEILDIVVKDVGMPVGGFPVVLGHEGLGIVRQVGTDVVDKSLRLGDTTNTSPISLLDGQAVHGQFFGQSSLSRLAVATEKSVVKIDARPEDLAYLAPLACGYLTGASTVLNVLAPRRTECIAVLGMGAVGLAAVMAAKSLGVEHILAVDIVDAKLATATEVGASYAINPRAFANLNDGIRSVFPSGEDKIVDATGIIAVLNDAARALAHGGTLALVGVPPPNAQLQVDALDLLLSCKKIVGVIEGLCSPQETIPRQVKLYYEGKFPVHKLATLYAVEEMEKAIEDFKNGKVIKPILSWGSVDQS</sequence>
<dbReference type="InterPro" id="IPR011032">
    <property type="entry name" value="GroES-like_sf"/>
</dbReference>
<keyword evidence="4" id="KW-0862">Zinc</keyword>
<accession>A0ABP0BKU3</accession>
<evidence type="ECO:0000256" key="4">
    <source>
        <dbReference type="ARBA" id="ARBA00022833"/>
    </source>
</evidence>
<keyword evidence="5" id="KW-0560">Oxidoreductase</keyword>
<proteinExistence type="inferred from homology"/>
<dbReference type="PANTHER" id="PTHR43350:SF20">
    <property type="entry name" value="ENOYL REDUCTASE (ER) DOMAIN-CONTAINING PROTEIN"/>
    <property type="match status" value="1"/>
</dbReference>
<name>A0ABP0BKU3_9PEZI</name>
<evidence type="ECO:0000256" key="1">
    <source>
        <dbReference type="ARBA" id="ARBA00001947"/>
    </source>
</evidence>